<name>A0A0N9HZE8_9PSEU</name>
<protein>
    <submittedName>
        <fullName evidence="1">Uncharacterized protein</fullName>
    </submittedName>
</protein>
<reference evidence="1 2" key="1">
    <citation type="submission" date="2015-07" db="EMBL/GenBank/DDBJ databases">
        <title>Genome sequencing of Kibdelosporangium phytohabitans.</title>
        <authorList>
            <person name="Qin S."/>
            <person name="Xing K."/>
        </authorList>
    </citation>
    <scope>NUCLEOTIDE SEQUENCE [LARGE SCALE GENOMIC DNA]</scope>
    <source>
        <strain evidence="1 2">KLBMP1111</strain>
    </source>
</reference>
<dbReference type="AlphaFoldDB" id="A0A0N9HZE8"/>
<dbReference type="EMBL" id="CP012752">
    <property type="protein sequence ID" value="ALG08754.1"/>
    <property type="molecule type" value="Genomic_DNA"/>
</dbReference>
<evidence type="ECO:0000313" key="2">
    <source>
        <dbReference type="Proteomes" id="UP000063699"/>
    </source>
</evidence>
<gene>
    <name evidence="1" type="ORF">AOZ06_19160</name>
</gene>
<organism evidence="1 2">
    <name type="scientific">Kibdelosporangium phytohabitans</name>
    <dbReference type="NCBI Taxonomy" id="860235"/>
    <lineage>
        <taxon>Bacteria</taxon>
        <taxon>Bacillati</taxon>
        <taxon>Actinomycetota</taxon>
        <taxon>Actinomycetes</taxon>
        <taxon>Pseudonocardiales</taxon>
        <taxon>Pseudonocardiaceae</taxon>
        <taxon>Kibdelosporangium</taxon>
    </lineage>
</organism>
<sequence>MHTLADLRVAVARQRPVWPQFHDTMVSGLVDAKYSMSRGYQLGDYTLTRFLPGFLPKQDNHIGELITERRT</sequence>
<proteinExistence type="predicted"/>
<dbReference type="Proteomes" id="UP000063699">
    <property type="component" value="Chromosome"/>
</dbReference>
<evidence type="ECO:0000313" key="1">
    <source>
        <dbReference type="EMBL" id="ALG08754.1"/>
    </source>
</evidence>
<dbReference type="STRING" id="860235.AOZ06_19160"/>
<accession>A0A0N9HZE8</accession>
<dbReference type="KEGG" id="kphy:AOZ06_19160"/>
<keyword evidence="2" id="KW-1185">Reference proteome</keyword>